<dbReference type="EMBL" id="GU339467">
    <property type="protein sequence ID" value="ADB93762.1"/>
    <property type="molecule type" value="Genomic_DNA"/>
</dbReference>
<dbReference type="KEGG" id="vg:22111012"/>
<dbReference type="OrthoDB" id="26317at10239"/>
<dbReference type="RefSeq" id="YP_009101322.1">
    <property type="nucleotide sequence ID" value="NC_025444.1"/>
</dbReference>
<organism evidence="1 2">
    <name type="scientific">Mycobacterium phage RedRock</name>
    <dbReference type="NCBI Taxonomy" id="711470"/>
    <lineage>
        <taxon>Viruses</taxon>
        <taxon>Duplodnaviria</taxon>
        <taxon>Heunggongvirae</taxon>
        <taxon>Uroviricota</taxon>
        <taxon>Caudoviricetes</taxon>
        <taxon>Fromanvirus</taxon>
        <taxon>Fromanvirus redrock</taxon>
    </lineage>
</organism>
<accession>D3JZD1</accession>
<keyword evidence="2" id="KW-1185">Reference proteome</keyword>
<name>D3JZD1_9CAUD</name>
<dbReference type="GeneID" id="22111012"/>
<evidence type="ECO:0000313" key="1">
    <source>
        <dbReference type="EMBL" id="ADB93762.1"/>
    </source>
</evidence>
<proteinExistence type="predicted"/>
<reference evidence="2" key="1">
    <citation type="submission" date="2009-12" db="EMBL/GenBank/DDBJ databases">
        <authorList>
            <person name="Jacobs-Sera D."/>
            <person name="Zellars M."/>
            <person name="Wells M.E."/>
            <person name="Webb J.L."/>
            <person name="Ware V.C."/>
            <person name="Vazquez E."/>
            <person name="TamarapuParthasarathy P."/>
            <person name="Smith I.A."/>
            <person name="Simon S.E."/>
            <person name="Shaffer C.D."/>
            <person name="Rubin M.R."/>
            <person name="Rosenzweig R.F."/>
            <person name="Rinehart C.A."/>
            <person name="Qin H."/>
            <person name="Pillay I."/>
            <person name="Payne D.E.II."/>
            <person name="Padolina J.M."/>
            <person name="Novick P.A."/>
            <person name="Miller E.S."/>
            <person name="Mayer E.S."/>
            <person name="Marzillier J.Y."/>
            <person name="Mageeney C.M."/>
            <person name="MacGibeny M.A."/>
            <person name="Li W."/>
            <person name="Lee J.Y."/>
            <person name="Kinnersley M.A."/>
            <person name="King-Smith C."/>
            <person name="King R.A."/>
            <person name="Kenna M.A."/>
            <person name="Kearse M.G."/>
            <person name="Johnson B.K."/>
            <person name="Johnson A.A."/>
            <person name="Johnson C.M."/>
            <person name="Hughes L.E."/>
            <person name="Harrison M."/>
            <person name="Guild N.A."/>
            <person name="Gilbert J.L."/>
            <person name="Fillman C.L."/>
            <person name="Felton C.M."/>
            <person name="Dunbar D.A."/>
            <person name="Dennehy J.J."/>
            <person name="DeJong R.J."/>
            <person name="Carson S."/>
            <person name="Burnett S.H."/>
            <person name="Breakwell D.P."/>
            <person name="Berrios J.E."/>
            <person name="Benjamin R.C."/>
            <person name="Anderson J.J."/>
            <person name="Bradley K.W."/>
            <person name="Khaja R."/>
            <person name="Lee E."/>
            <person name="Barker L.P."/>
            <person name="Lewis M.F."/>
            <person name="Jordan T.C."/>
            <person name="Cresawn S.G."/>
            <person name="Grace M.A."/>
            <person name="Pope W.H."/>
            <person name="Ko C."/>
            <person name="Russell D.A."/>
            <person name="Peebles C.L."/>
            <person name="Lawrence J.L."/>
            <person name="Hendrix R.W."/>
            <person name="Hatfull G.F."/>
        </authorList>
    </citation>
    <scope>NUCLEOTIDE SEQUENCE [LARGE SCALE GENOMIC DNA]</scope>
</reference>
<dbReference type="Proteomes" id="UP000001547">
    <property type="component" value="Segment"/>
</dbReference>
<evidence type="ECO:0000313" key="2">
    <source>
        <dbReference type="Proteomes" id="UP000001547"/>
    </source>
</evidence>
<gene>
    <name evidence="1" type="primary">69</name>
    <name evidence="1" type="ORF">REDROCK_69</name>
</gene>
<protein>
    <submittedName>
        <fullName evidence="1">Uncharacterized protein</fullName>
    </submittedName>
</protein>
<sequence>MTPTDQLRQDLRGIARAWLFHGGGSIDALVNAVYDFIIETYGPPF</sequence>